<dbReference type="eggNOG" id="COG3600">
    <property type="taxonomic scope" value="Bacteria"/>
</dbReference>
<dbReference type="InterPro" id="IPR025272">
    <property type="entry name" value="SocA_Panacea"/>
</dbReference>
<keyword evidence="2" id="KW-1185">Reference proteome</keyword>
<protein>
    <submittedName>
        <fullName evidence="1">Uncharacterized protein</fullName>
    </submittedName>
</protein>
<dbReference type="KEGG" id="msch:N508_000049"/>
<dbReference type="Proteomes" id="UP000017429">
    <property type="component" value="Chromosome"/>
</dbReference>
<reference evidence="1" key="1">
    <citation type="journal article" date="2014" name="Genome Announc.">
        <title>Draft genome sequences of the altered schaedler flora, a defined bacterial community from gnotobiotic mice.</title>
        <authorList>
            <person name="Wannemuehler M.J."/>
            <person name="Overstreet A.M."/>
            <person name="Ward D.V."/>
            <person name="Phillips G.J."/>
        </authorList>
    </citation>
    <scope>NUCLEOTIDE SEQUENCE</scope>
    <source>
        <strain evidence="1">ASF457</strain>
    </source>
</reference>
<gene>
    <name evidence="1" type="ORF">N508_000049</name>
</gene>
<reference evidence="1" key="3">
    <citation type="submission" date="2022-06" db="EMBL/GenBank/DDBJ databases">
        <title>Resources to Facilitate Use of the Altered Schaedler Flora (ASF) Mouse Model to Study Microbiome Function.</title>
        <authorList>
            <person name="Proctor A."/>
            <person name="Parvinroo S."/>
            <person name="Richie T."/>
            <person name="Jia X."/>
            <person name="Lee S.T.M."/>
            <person name="Karp P.D."/>
            <person name="Paley S."/>
            <person name="Kostic A.D."/>
            <person name="Pierre J.F."/>
            <person name="Wannemuehler M.J."/>
            <person name="Phillips G.J."/>
        </authorList>
    </citation>
    <scope>NUCLEOTIDE SEQUENCE</scope>
    <source>
        <strain evidence="1">ASF457</strain>
    </source>
</reference>
<name>V2Q9G2_9BACT</name>
<organism evidence="1 2">
    <name type="scientific">Mucispirillum schaedleri ASF457</name>
    <dbReference type="NCBI Taxonomy" id="1379858"/>
    <lineage>
        <taxon>Bacteria</taxon>
        <taxon>Pseudomonadati</taxon>
        <taxon>Deferribacterota</taxon>
        <taxon>Deferribacteres</taxon>
        <taxon>Deferribacterales</taxon>
        <taxon>Mucispirillaceae</taxon>
        <taxon>Mucispirillum</taxon>
    </lineage>
</organism>
<evidence type="ECO:0000313" key="2">
    <source>
        <dbReference type="Proteomes" id="UP000017429"/>
    </source>
</evidence>
<dbReference type="RefSeq" id="WP_023276758.1">
    <property type="nucleotide sequence ID" value="NZ_CP097562.1"/>
</dbReference>
<dbReference type="Pfam" id="PF13274">
    <property type="entry name" value="SocA_Panacea"/>
    <property type="match status" value="1"/>
</dbReference>
<proteinExistence type="predicted"/>
<evidence type="ECO:0000313" key="1">
    <source>
        <dbReference type="EMBL" id="USF22996.1"/>
    </source>
</evidence>
<sequence>MSYNALKIANAIIEKCYKKEINDISITKLHKLLYIVYGAYFYVNDNKLFDELPAYFQYGPIFKSLQIAYKKHEFVLQGQREIGAEVVNDNDLNIMIDKVLDTFGKYSAQQLSNWSHRDGSAWSKVDKMSDFWGVDIDEDLIKGEFAKIVTLTPDNEV</sequence>
<reference evidence="1" key="2">
    <citation type="submission" date="2022-05" db="EMBL/GenBank/DDBJ databases">
        <authorList>
            <person name="Proctor A.L."/>
            <person name="Phillips G.J."/>
            <person name="Wannemuehler M.J."/>
        </authorList>
    </citation>
    <scope>NUCLEOTIDE SEQUENCE</scope>
    <source>
        <strain evidence="1">ASF457</strain>
    </source>
</reference>
<dbReference type="EMBL" id="CP097562">
    <property type="protein sequence ID" value="USF22996.1"/>
    <property type="molecule type" value="Genomic_DNA"/>
</dbReference>
<accession>V2Q9G2</accession>
<dbReference type="AlphaFoldDB" id="V2Q9G2"/>
<dbReference type="OrthoDB" id="9799173at2"/>